<accession>Q9TWE8</accession>
<sequence length="18" mass="1928">LSVTDDAFAGYTTQNPDL</sequence>
<protein>
    <submittedName>
        <fullName>75 kDa delta-endotoxin-PRECIPITATING protein</fullName>
    </submittedName>
</protein>
<organism>
    <name type="scientific">Choristoneura fumiferana</name>
    <name type="common">Spruce budworm moth</name>
    <name type="synonym">Archips fumiferana</name>
    <dbReference type="NCBI Taxonomy" id="7141"/>
    <lineage>
        <taxon>Eukaryota</taxon>
        <taxon>Metazoa</taxon>
        <taxon>Ecdysozoa</taxon>
        <taxon>Arthropoda</taxon>
        <taxon>Hexapoda</taxon>
        <taxon>Insecta</taxon>
        <taxon>Pterygota</taxon>
        <taxon>Neoptera</taxon>
        <taxon>Endopterygota</taxon>
        <taxon>Lepidoptera</taxon>
        <taxon>Glossata</taxon>
        <taxon>Ditrysia</taxon>
        <taxon>Tortricoidea</taxon>
        <taxon>Tortricidae</taxon>
        <taxon>Tortricinae</taxon>
        <taxon>Choristoneura</taxon>
    </lineage>
</organism>
<reference key="1">
    <citation type="journal article" date="1995" name="Insect Biochem. Mol. Biol.">
        <title>A protein complex from Choristoneura fumiferana gut-juice involved in the precipitation of delta-endotoxin from Bacillus thuringiensis subsp. sotto.</title>
        <authorList>
            <person name="Milne R.E."/>
            <person name="Pang A.S."/>
            <person name="Kaplan H."/>
        </authorList>
    </citation>
    <scope>PROTEIN SEQUENCE</scope>
</reference>
<dbReference type="AlphaFoldDB" id="Q9TWE8"/>
<proteinExistence type="evidence at protein level"/>
<name>Q9TWE8_CHOFU</name>
<keyword id="KW-0903">Direct protein sequencing</keyword>